<keyword evidence="1" id="KW-0812">Transmembrane</keyword>
<keyword evidence="3" id="KW-1185">Reference proteome</keyword>
<name>A0A2S8SR63_9BACT</name>
<feature type="transmembrane region" description="Helical" evidence="1">
    <location>
        <begin position="123"/>
        <end position="146"/>
    </location>
</feature>
<reference evidence="2 3" key="1">
    <citation type="journal article" date="2018" name="Syst. Appl. Microbiol.">
        <title>Abditibacterium utsteinense sp. nov., the first cultivated member of candidate phylum FBP, isolated from ice-free Antarctic soil samples.</title>
        <authorList>
            <person name="Tahon G."/>
            <person name="Tytgat B."/>
            <person name="Lebbe L."/>
            <person name="Carlier A."/>
            <person name="Willems A."/>
        </authorList>
    </citation>
    <scope>NUCLEOTIDE SEQUENCE [LARGE SCALE GENOMIC DNA]</scope>
    <source>
        <strain evidence="2 3">LMG 29911</strain>
    </source>
</reference>
<evidence type="ECO:0000313" key="3">
    <source>
        <dbReference type="Proteomes" id="UP000237684"/>
    </source>
</evidence>
<dbReference type="Proteomes" id="UP000237684">
    <property type="component" value="Unassembled WGS sequence"/>
</dbReference>
<evidence type="ECO:0000313" key="2">
    <source>
        <dbReference type="EMBL" id="PQV63239.1"/>
    </source>
</evidence>
<dbReference type="InParanoid" id="A0A2S8SR63"/>
<comment type="caution">
    <text evidence="2">The sequence shown here is derived from an EMBL/GenBank/DDBJ whole genome shotgun (WGS) entry which is preliminary data.</text>
</comment>
<dbReference type="RefSeq" id="WP_106380651.1">
    <property type="nucleotide sequence ID" value="NZ_NIGF01000014.1"/>
</dbReference>
<accession>A0A2S8SR63</accession>
<feature type="transmembrane region" description="Helical" evidence="1">
    <location>
        <begin position="46"/>
        <end position="67"/>
    </location>
</feature>
<keyword evidence="1" id="KW-0472">Membrane</keyword>
<protein>
    <submittedName>
        <fullName evidence="2">Uncharacterized protein</fullName>
    </submittedName>
</protein>
<gene>
    <name evidence="2" type="ORF">B1R32_11464</name>
</gene>
<sequence>MNLSRFLSLRCAFWGGALFLALSEILASLVRSHFLWNTPFFKFAEIYLSFALIKGLFFGPILGLLTFKIARFWRRKAWDEACYLCLRGGFCIVSAQGLFALFCFLGAARFPFWAWPMLSPIHFALWLTLNVTLIWALLLLVAGFLAPSDAKKTVQISESLRF</sequence>
<evidence type="ECO:0000256" key="1">
    <source>
        <dbReference type="SAM" id="Phobius"/>
    </source>
</evidence>
<feature type="transmembrane region" description="Helical" evidence="1">
    <location>
        <begin position="88"/>
        <end position="111"/>
    </location>
</feature>
<organism evidence="2 3">
    <name type="scientific">Abditibacterium utsteinense</name>
    <dbReference type="NCBI Taxonomy" id="1960156"/>
    <lineage>
        <taxon>Bacteria</taxon>
        <taxon>Pseudomonadati</taxon>
        <taxon>Abditibacteriota</taxon>
        <taxon>Abditibacteriia</taxon>
        <taxon>Abditibacteriales</taxon>
        <taxon>Abditibacteriaceae</taxon>
        <taxon>Abditibacterium</taxon>
    </lineage>
</organism>
<dbReference type="EMBL" id="NIGF01000014">
    <property type="protein sequence ID" value="PQV63239.1"/>
    <property type="molecule type" value="Genomic_DNA"/>
</dbReference>
<keyword evidence="1" id="KW-1133">Transmembrane helix</keyword>
<proteinExistence type="predicted"/>
<dbReference type="AlphaFoldDB" id="A0A2S8SR63"/>